<feature type="compositionally biased region" description="Low complexity" evidence="1">
    <location>
        <begin position="228"/>
        <end position="238"/>
    </location>
</feature>
<feature type="compositionally biased region" description="Pro residues" evidence="1">
    <location>
        <begin position="239"/>
        <end position="258"/>
    </location>
</feature>
<comment type="caution">
    <text evidence="4">The sequence shown here is derived from an EMBL/GenBank/DDBJ whole genome shotgun (WGS) entry which is preliminary data.</text>
</comment>
<sequence>MRSVFLILSAPASSRRRRYAILHFSMGVASQWVHGARVCVIPRPENNYEPLALRRRSLALLTALLIVSKLAALAVLGLMPHSAELSVITTARILQLTNQERVQRGLPALTVNPQLAEAAQRKAQDMLEHDYFAHISPTGVTPWFWMAQTDYHYRVAGENLAIDFTQAEDVVRAWLNSPSHRENLLENRYTETGVAVLTGQFEGGTSTVVVHMFGEPAVAAATAPVSTPPAAASAAAGPTPAPQAPAEPSPSPAPPIPAPRIALPDGTERVATSTVLSIQAEPSVTVYVRVGDTVAASAAVPENGRVSVSVPLLDAPDGPLTLSAYVRSADGRSSPLSEPLTAVKDSVGPALTRESLHFLLSPATDHPRLALIPPELAYETLTVAYGREVSVYRPGAVASALVFPLSTQPARITVTDELGNASGVDGQVLAPAFMTERETDFARSPAILGRLSRRLALAIGLVLGILLLGAILIRIRIQHPQMIAHASLVLLLAGVLFFW</sequence>
<dbReference type="InterPro" id="IPR014044">
    <property type="entry name" value="CAP_dom"/>
</dbReference>
<protein>
    <recommendedName>
        <fullName evidence="3">SCP domain-containing protein</fullName>
    </recommendedName>
</protein>
<dbReference type="EMBL" id="PEZP01000016">
    <property type="protein sequence ID" value="PIT98312.1"/>
    <property type="molecule type" value="Genomic_DNA"/>
</dbReference>
<dbReference type="SUPFAM" id="SSF55797">
    <property type="entry name" value="PR-1-like"/>
    <property type="match status" value="1"/>
</dbReference>
<proteinExistence type="predicted"/>
<organism evidence="4 5">
    <name type="scientific">Candidatus Andersenbacteria bacterium CG10_big_fil_rev_8_21_14_0_10_54_11</name>
    <dbReference type="NCBI Taxonomy" id="1974485"/>
    <lineage>
        <taxon>Bacteria</taxon>
        <taxon>Candidatus Anderseniibacteriota</taxon>
    </lineage>
</organism>
<dbReference type="Proteomes" id="UP000230731">
    <property type="component" value="Unassembled WGS sequence"/>
</dbReference>
<feature type="region of interest" description="Disordered" evidence="1">
    <location>
        <begin position="228"/>
        <end position="263"/>
    </location>
</feature>
<evidence type="ECO:0000313" key="5">
    <source>
        <dbReference type="Proteomes" id="UP000230731"/>
    </source>
</evidence>
<evidence type="ECO:0000259" key="3">
    <source>
        <dbReference type="Pfam" id="PF00188"/>
    </source>
</evidence>
<reference evidence="5" key="1">
    <citation type="submission" date="2017-09" db="EMBL/GenBank/DDBJ databases">
        <title>Depth-based differentiation of microbial function through sediment-hosted aquifers and enrichment of novel symbionts in the deep terrestrial subsurface.</title>
        <authorList>
            <person name="Probst A.J."/>
            <person name="Ladd B."/>
            <person name="Jarett J.K."/>
            <person name="Geller-Mcgrath D.E."/>
            <person name="Sieber C.M.K."/>
            <person name="Emerson J.B."/>
            <person name="Anantharaman K."/>
            <person name="Thomas B.C."/>
            <person name="Malmstrom R."/>
            <person name="Stieglmeier M."/>
            <person name="Klingl A."/>
            <person name="Woyke T."/>
            <person name="Ryan C.M."/>
            <person name="Banfield J.F."/>
        </authorList>
    </citation>
    <scope>NUCLEOTIDE SEQUENCE [LARGE SCALE GENOMIC DNA]</scope>
</reference>
<dbReference type="PANTHER" id="PTHR31157">
    <property type="entry name" value="SCP DOMAIN-CONTAINING PROTEIN"/>
    <property type="match status" value="1"/>
</dbReference>
<evidence type="ECO:0000256" key="2">
    <source>
        <dbReference type="SAM" id="Phobius"/>
    </source>
</evidence>
<dbReference type="CDD" id="cd05379">
    <property type="entry name" value="CAP_bacterial"/>
    <property type="match status" value="1"/>
</dbReference>
<accession>A0A2M6WZS1</accession>
<feature type="transmembrane region" description="Helical" evidence="2">
    <location>
        <begin position="59"/>
        <end position="79"/>
    </location>
</feature>
<evidence type="ECO:0000256" key="1">
    <source>
        <dbReference type="SAM" id="MobiDB-lite"/>
    </source>
</evidence>
<dbReference type="Pfam" id="PF00188">
    <property type="entry name" value="CAP"/>
    <property type="match status" value="1"/>
</dbReference>
<name>A0A2M6WZS1_9BACT</name>
<dbReference type="PANTHER" id="PTHR31157:SF1">
    <property type="entry name" value="SCP DOMAIN-CONTAINING PROTEIN"/>
    <property type="match status" value="1"/>
</dbReference>
<dbReference type="AlphaFoldDB" id="A0A2M6WZS1"/>
<feature type="transmembrane region" description="Helical" evidence="2">
    <location>
        <begin position="455"/>
        <end position="475"/>
    </location>
</feature>
<feature type="domain" description="SCP" evidence="3">
    <location>
        <begin position="94"/>
        <end position="202"/>
    </location>
</feature>
<keyword evidence="2" id="KW-1133">Transmembrane helix</keyword>
<keyword evidence="2" id="KW-0812">Transmembrane</keyword>
<dbReference type="Gene3D" id="3.40.33.10">
    <property type="entry name" value="CAP"/>
    <property type="match status" value="1"/>
</dbReference>
<gene>
    <name evidence="4" type="ORF">COT71_01435</name>
</gene>
<evidence type="ECO:0000313" key="4">
    <source>
        <dbReference type="EMBL" id="PIT98312.1"/>
    </source>
</evidence>
<keyword evidence="2" id="KW-0472">Membrane</keyword>
<dbReference type="InterPro" id="IPR035940">
    <property type="entry name" value="CAP_sf"/>
</dbReference>